<dbReference type="PANTHER" id="PTHR46467">
    <property type="entry name" value="TETHER CONTAINING UBX DOMAIN FOR GLUT4"/>
    <property type="match status" value="1"/>
</dbReference>
<name>A0A8T2NSF7_9TELE</name>
<keyword evidence="3" id="KW-1185">Reference proteome</keyword>
<organism evidence="2 3">
    <name type="scientific">Albula glossodonta</name>
    <name type="common">roundjaw bonefish</name>
    <dbReference type="NCBI Taxonomy" id="121402"/>
    <lineage>
        <taxon>Eukaryota</taxon>
        <taxon>Metazoa</taxon>
        <taxon>Chordata</taxon>
        <taxon>Craniata</taxon>
        <taxon>Vertebrata</taxon>
        <taxon>Euteleostomi</taxon>
        <taxon>Actinopterygii</taxon>
        <taxon>Neopterygii</taxon>
        <taxon>Teleostei</taxon>
        <taxon>Albuliformes</taxon>
        <taxon>Albulidae</taxon>
        <taxon>Albula</taxon>
    </lineage>
</organism>
<evidence type="ECO:0000259" key="1">
    <source>
        <dbReference type="PROSITE" id="PS50033"/>
    </source>
</evidence>
<dbReference type="InterPro" id="IPR001012">
    <property type="entry name" value="UBX_dom"/>
</dbReference>
<dbReference type="Proteomes" id="UP000824540">
    <property type="component" value="Unassembled WGS sequence"/>
</dbReference>
<evidence type="ECO:0000313" key="3">
    <source>
        <dbReference type="Proteomes" id="UP000824540"/>
    </source>
</evidence>
<comment type="caution">
    <text evidence="2">The sequence shown here is derived from an EMBL/GenBank/DDBJ whole genome shotgun (WGS) entry which is preliminary data.</text>
</comment>
<dbReference type="AlphaFoldDB" id="A0A8T2NSF7"/>
<dbReference type="GO" id="GO:0006886">
    <property type="term" value="P:intracellular protein transport"/>
    <property type="evidence" value="ECO:0007669"/>
    <property type="project" value="TreeGrafter"/>
</dbReference>
<dbReference type="GO" id="GO:0012506">
    <property type="term" value="C:vesicle membrane"/>
    <property type="evidence" value="ECO:0007669"/>
    <property type="project" value="TreeGrafter"/>
</dbReference>
<reference evidence="2" key="1">
    <citation type="thesis" date="2021" institute="BYU ScholarsArchive" country="Provo, UT, USA">
        <title>Applications of and Algorithms for Genome Assembly and Genomic Analyses with an Emphasis on Marine Teleosts.</title>
        <authorList>
            <person name="Pickett B.D."/>
        </authorList>
    </citation>
    <scope>NUCLEOTIDE SEQUENCE</scope>
    <source>
        <strain evidence="2">HI-2016</strain>
    </source>
</reference>
<dbReference type="CDD" id="cd16118">
    <property type="entry name" value="UBX2_UBXN9"/>
    <property type="match status" value="1"/>
</dbReference>
<proteinExistence type="predicted"/>
<dbReference type="GO" id="GO:0005737">
    <property type="term" value="C:cytoplasm"/>
    <property type="evidence" value="ECO:0007669"/>
    <property type="project" value="TreeGrafter"/>
</dbReference>
<dbReference type="GO" id="GO:0042593">
    <property type="term" value="P:glucose homeostasis"/>
    <property type="evidence" value="ECO:0007669"/>
    <property type="project" value="TreeGrafter"/>
</dbReference>
<dbReference type="Gene3D" id="3.10.20.90">
    <property type="entry name" value="Phosphatidylinositol 3-kinase Catalytic Subunit, Chain A, domain 1"/>
    <property type="match status" value="1"/>
</dbReference>
<dbReference type="GO" id="GO:0005634">
    <property type="term" value="C:nucleus"/>
    <property type="evidence" value="ECO:0007669"/>
    <property type="project" value="TreeGrafter"/>
</dbReference>
<dbReference type="PROSITE" id="PS50033">
    <property type="entry name" value="UBX"/>
    <property type="match status" value="1"/>
</dbReference>
<dbReference type="OrthoDB" id="440781at2759"/>
<protein>
    <recommendedName>
        <fullName evidence="1">UBX domain-containing protein</fullName>
    </recommendedName>
</protein>
<gene>
    <name evidence="2" type="ORF">JZ751_021591</name>
</gene>
<sequence>MYIKAENENVEGGTSCRECGVSVSVQTLLSYSRRPLEKTPLMTQALILEKIQRYPKVTLRIHFPDKHVLQGFFRPLETVDALRTFVRSYLADPQFSFYLFTAPPKKILDDPTATLFEVRKV</sequence>
<dbReference type="SUPFAM" id="SSF54236">
    <property type="entry name" value="Ubiquitin-like"/>
    <property type="match status" value="1"/>
</dbReference>
<dbReference type="EMBL" id="JAFBMS010000043">
    <property type="protein sequence ID" value="KAG9340478.1"/>
    <property type="molecule type" value="Genomic_DNA"/>
</dbReference>
<dbReference type="Pfam" id="PF00789">
    <property type="entry name" value="UBX"/>
    <property type="match status" value="1"/>
</dbReference>
<feature type="domain" description="UBX" evidence="1">
    <location>
        <begin position="52"/>
        <end position="121"/>
    </location>
</feature>
<dbReference type="PANTHER" id="PTHR46467:SF1">
    <property type="entry name" value="TETHER CONTAINING UBX DOMAIN FOR GLUT4"/>
    <property type="match status" value="1"/>
</dbReference>
<dbReference type="InterPro" id="IPR029071">
    <property type="entry name" value="Ubiquitin-like_domsf"/>
</dbReference>
<evidence type="ECO:0000313" key="2">
    <source>
        <dbReference type="EMBL" id="KAG9340478.1"/>
    </source>
</evidence>
<accession>A0A8T2NSF7</accession>